<feature type="signal peptide" evidence="1">
    <location>
        <begin position="1"/>
        <end position="23"/>
    </location>
</feature>
<feature type="chain" id="PRO_5021953475" evidence="1">
    <location>
        <begin position="24"/>
        <end position="218"/>
    </location>
</feature>
<name>A0A510IEQ4_9VIBR</name>
<dbReference type="InterPro" id="IPR017738">
    <property type="entry name" value="T6SS-assoc_VCA0118"/>
</dbReference>
<dbReference type="NCBIfam" id="TIGR03360">
    <property type="entry name" value="VI_minor_1"/>
    <property type="match status" value="1"/>
</dbReference>
<keyword evidence="1" id="KW-0732">Signal</keyword>
<evidence type="ECO:0000256" key="1">
    <source>
        <dbReference type="SAM" id="SignalP"/>
    </source>
</evidence>
<dbReference type="EMBL" id="AP019799">
    <property type="protein sequence ID" value="BBL92199.1"/>
    <property type="molecule type" value="Genomic_DNA"/>
</dbReference>
<dbReference type="Proteomes" id="UP000315115">
    <property type="component" value="Chromosome 2"/>
</dbReference>
<evidence type="ECO:0000313" key="3">
    <source>
        <dbReference type="Proteomes" id="UP000315115"/>
    </source>
</evidence>
<dbReference type="Pfam" id="PF11319">
    <property type="entry name" value="VasI"/>
    <property type="match status" value="1"/>
</dbReference>
<proteinExistence type="predicted"/>
<organism evidence="2 3">
    <name type="scientific">Vibrio rotiferianus</name>
    <dbReference type="NCBI Taxonomy" id="190895"/>
    <lineage>
        <taxon>Bacteria</taxon>
        <taxon>Pseudomonadati</taxon>
        <taxon>Pseudomonadota</taxon>
        <taxon>Gammaproteobacteria</taxon>
        <taxon>Vibrionales</taxon>
        <taxon>Vibrionaceae</taxon>
        <taxon>Vibrio</taxon>
    </lineage>
</organism>
<dbReference type="AlphaFoldDB" id="A0A510IEQ4"/>
<sequence>MKQCLVAAIVASSCLSVSSDSFANQTETLVEQANQCREIPARLDRLACFDGVFATPLEEHTTPVADNPYPSEWNRAIEARDGLEPGEGWALVVEGEGKDGSAWVALPAQNTTFAEQDAPVLLLSCINNLSRVELALPQEAADARIQVSVRGAMQYWRSDDYGVLFSSARGLPAIDMMKRIGNDSYLTLRSNSDLADGLQFNTRDLKHGLRALRERCGW</sequence>
<accession>A0A510IEQ4</accession>
<dbReference type="RefSeq" id="WP_143694181.1">
    <property type="nucleotide sequence ID" value="NZ_AP019799.1"/>
</dbReference>
<gene>
    <name evidence="2" type="ORF">VroAM7_48520</name>
</gene>
<protein>
    <submittedName>
        <fullName evidence="2">Type VI secretion-associated protein</fullName>
    </submittedName>
</protein>
<reference evidence="3" key="1">
    <citation type="submission" date="2019-07" db="EMBL/GenBank/DDBJ databases">
        <title>Complete Genome Sequences of Vibrion rotiferianus strain AM7.</title>
        <authorList>
            <person name="Miyazaki K."/>
            <person name="Wiseschart A."/>
            <person name="Pootanakit K."/>
            <person name="Ishimori K."/>
            <person name="Kitahara K."/>
        </authorList>
    </citation>
    <scope>NUCLEOTIDE SEQUENCE [LARGE SCALE GENOMIC DNA]</scope>
    <source>
        <strain evidence="3">AM7</strain>
    </source>
</reference>
<evidence type="ECO:0000313" key="2">
    <source>
        <dbReference type="EMBL" id="BBL92199.1"/>
    </source>
</evidence>